<name>A0A1T5GUQ4_9SPHN</name>
<proteinExistence type="predicted"/>
<dbReference type="RefSeq" id="WP_079650962.1">
    <property type="nucleotide sequence ID" value="NZ_FUYM01000020.1"/>
</dbReference>
<dbReference type="Proteomes" id="UP000189818">
    <property type="component" value="Unassembled WGS sequence"/>
</dbReference>
<evidence type="ECO:0000259" key="1">
    <source>
        <dbReference type="Pfam" id="PF07110"/>
    </source>
</evidence>
<dbReference type="InterPro" id="IPR011008">
    <property type="entry name" value="Dimeric_a/b-barrel"/>
</dbReference>
<keyword evidence="3" id="KW-1185">Reference proteome</keyword>
<dbReference type="GO" id="GO:0016491">
    <property type="term" value="F:oxidoreductase activity"/>
    <property type="evidence" value="ECO:0007669"/>
    <property type="project" value="InterPro"/>
</dbReference>
<gene>
    <name evidence="2" type="ORF">SAMN06295920_12032</name>
</gene>
<evidence type="ECO:0000313" key="3">
    <source>
        <dbReference type="Proteomes" id="UP000189818"/>
    </source>
</evidence>
<evidence type="ECO:0000313" key="2">
    <source>
        <dbReference type="EMBL" id="SKC12153.1"/>
    </source>
</evidence>
<dbReference type="STRING" id="439228.SAMN06295920_12032"/>
<accession>A0A1T5GUQ4</accession>
<dbReference type="SUPFAM" id="SSF54909">
    <property type="entry name" value="Dimeric alpha+beta barrel"/>
    <property type="match status" value="1"/>
</dbReference>
<dbReference type="OrthoDB" id="6369070at2"/>
<dbReference type="Gene3D" id="3.30.70.100">
    <property type="match status" value="1"/>
</dbReference>
<reference evidence="3" key="1">
    <citation type="submission" date="2017-02" db="EMBL/GenBank/DDBJ databases">
        <authorList>
            <person name="Varghese N."/>
            <person name="Submissions S."/>
        </authorList>
    </citation>
    <scope>NUCLEOTIDE SEQUENCE [LARGE SCALE GENOMIC DNA]</scope>
    <source>
        <strain evidence="3">UM2</strain>
    </source>
</reference>
<dbReference type="NCBIfam" id="TIGR02118">
    <property type="entry name" value="EthD family reductase"/>
    <property type="match status" value="1"/>
</dbReference>
<dbReference type="AlphaFoldDB" id="A0A1T5GUQ4"/>
<feature type="domain" description="EthD" evidence="1">
    <location>
        <begin position="11"/>
        <end position="103"/>
    </location>
</feature>
<dbReference type="EMBL" id="FUYM01000020">
    <property type="protein sequence ID" value="SKC12153.1"/>
    <property type="molecule type" value="Genomic_DNA"/>
</dbReference>
<dbReference type="Pfam" id="PF07110">
    <property type="entry name" value="EthD"/>
    <property type="match status" value="1"/>
</dbReference>
<organism evidence="2 3">
    <name type="scientific">Rhizorhabdus histidinilytica</name>
    <dbReference type="NCBI Taxonomy" id="439228"/>
    <lineage>
        <taxon>Bacteria</taxon>
        <taxon>Pseudomonadati</taxon>
        <taxon>Pseudomonadota</taxon>
        <taxon>Alphaproteobacteria</taxon>
        <taxon>Sphingomonadales</taxon>
        <taxon>Sphingomonadaceae</taxon>
        <taxon>Rhizorhabdus</taxon>
    </lineage>
</organism>
<dbReference type="InterPro" id="IPR009799">
    <property type="entry name" value="EthD_dom"/>
</dbReference>
<sequence>MITMIVFVTRKTDLSYDEFSDYWLNRHAPLVKSVPEFMRHVRKYVQHHRAPGGEAVAPFGDSPDYDGVGEIWFDSREAMKAAFEEPRYLEVIRPDEKKFFDASRCLSFIGDEHIMTDTLIPTSS</sequence>
<protein>
    <recommendedName>
        <fullName evidence="1">EthD domain-containing protein</fullName>
    </recommendedName>
</protein>